<comment type="subcellular location">
    <subcellularLocation>
        <location evidence="1">Membrane</location>
        <topology evidence="1">Single-pass type II membrane protein</topology>
    </subcellularLocation>
</comment>
<dbReference type="GO" id="GO:0000166">
    <property type="term" value="F:nucleotide binding"/>
    <property type="evidence" value="ECO:0007669"/>
    <property type="project" value="UniProtKB-KW"/>
</dbReference>
<reference evidence="13 14" key="1">
    <citation type="journal article" date="2010" name="Nature">
        <title>The Ectocarpus genome and the independent evolution of multicellularity in brown algae.</title>
        <authorList>
            <person name="Cock J.M."/>
            <person name="Sterck L."/>
            <person name="Rouze P."/>
            <person name="Scornet D."/>
            <person name="Allen A.E."/>
            <person name="Amoutzias G."/>
            <person name="Anthouard V."/>
            <person name="Artiguenave F."/>
            <person name="Aury J.M."/>
            <person name="Badger J.H."/>
            <person name="Beszteri B."/>
            <person name="Billiau K."/>
            <person name="Bonnet E."/>
            <person name="Bothwell J.H."/>
            <person name="Bowler C."/>
            <person name="Boyen C."/>
            <person name="Brownlee C."/>
            <person name="Carrano C.J."/>
            <person name="Charrier B."/>
            <person name="Cho G.Y."/>
            <person name="Coelho S.M."/>
            <person name="Collen J."/>
            <person name="Corre E."/>
            <person name="Da Silva C."/>
            <person name="Delage L."/>
            <person name="Delaroque N."/>
            <person name="Dittami S.M."/>
            <person name="Doulbeau S."/>
            <person name="Elias M."/>
            <person name="Farnham G."/>
            <person name="Gachon C.M."/>
            <person name="Gschloessl B."/>
            <person name="Heesch S."/>
            <person name="Jabbari K."/>
            <person name="Jubin C."/>
            <person name="Kawai H."/>
            <person name="Kimura K."/>
            <person name="Kloareg B."/>
            <person name="Kupper F.C."/>
            <person name="Lang D."/>
            <person name="Le Bail A."/>
            <person name="Leblanc C."/>
            <person name="Lerouge P."/>
            <person name="Lohr M."/>
            <person name="Lopez P.J."/>
            <person name="Martens C."/>
            <person name="Maumus F."/>
            <person name="Michel G."/>
            <person name="Miranda-Saavedra D."/>
            <person name="Morales J."/>
            <person name="Moreau H."/>
            <person name="Motomura T."/>
            <person name="Nagasato C."/>
            <person name="Napoli C.A."/>
            <person name="Nelson D.R."/>
            <person name="Nyvall-Collen P."/>
            <person name="Peters A.F."/>
            <person name="Pommier C."/>
            <person name="Potin P."/>
            <person name="Poulain J."/>
            <person name="Quesneville H."/>
            <person name="Read B."/>
            <person name="Rensing S.A."/>
            <person name="Ritter A."/>
            <person name="Rousvoal S."/>
            <person name="Samanta M."/>
            <person name="Samson G."/>
            <person name="Schroeder D.C."/>
            <person name="Segurens B."/>
            <person name="Strittmatter M."/>
            <person name="Tonon T."/>
            <person name="Tregear J.W."/>
            <person name="Valentin K."/>
            <person name="von Dassow P."/>
            <person name="Yamagishi T."/>
            <person name="Van de Peer Y."/>
            <person name="Wincker P."/>
        </authorList>
    </citation>
    <scope>NUCLEOTIDE SEQUENCE [LARGE SCALE GENOMIC DNA]</scope>
    <source>
        <strain evidence="14">Ec32 / CCAP1310/4</strain>
    </source>
</reference>
<organism evidence="13 14">
    <name type="scientific">Ectocarpus siliculosus</name>
    <name type="common">Brown alga</name>
    <name type="synonym">Conferva siliculosa</name>
    <dbReference type="NCBI Taxonomy" id="2880"/>
    <lineage>
        <taxon>Eukaryota</taxon>
        <taxon>Sar</taxon>
        <taxon>Stramenopiles</taxon>
        <taxon>Ochrophyta</taxon>
        <taxon>PX clade</taxon>
        <taxon>Phaeophyceae</taxon>
        <taxon>Ectocarpales</taxon>
        <taxon>Ectocarpaceae</taxon>
        <taxon>Ectocarpus</taxon>
    </lineage>
</organism>
<evidence type="ECO:0000256" key="2">
    <source>
        <dbReference type="ARBA" id="ARBA00004922"/>
    </source>
</evidence>
<dbReference type="OrthoDB" id="414175at2759"/>
<keyword evidence="11" id="KW-0472">Membrane</keyword>
<dbReference type="InterPro" id="IPR026050">
    <property type="entry name" value="C1GALT1/C1GALT1_chp1"/>
</dbReference>
<dbReference type="OMA" id="WLLSKHD"/>
<evidence type="ECO:0000256" key="3">
    <source>
        <dbReference type="ARBA" id="ARBA00006462"/>
    </source>
</evidence>
<feature type="domain" description="Fringe-like glycosyltransferase" evidence="12">
    <location>
        <begin position="145"/>
        <end position="323"/>
    </location>
</feature>
<evidence type="ECO:0000256" key="9">
    <source>
        <dbReference type="ARBA" id="ARBA00022968"/>
    </source>
</evidence>
<keyword evidence="10" id="KW-1133">Transmembrane helix</keyword>
<comment type="similarity">
    <text evidence="3">Belongs to the glycosyltransferase 31 family. Beta3-Gal-T subfamily.</text>
</comment>
<dbReference type="STRING" id="2880.D7FK31"/>
<evidence type="ECO:0000256" key="11">
    <source>
        <dbReference type="ARBA" id="ARBA00023136"/>
    </source>
</evidence>
<sequence>MCYMLCDDGLNTHFGTLSSRECRCGINPELNIDGGKLEPIECDHHCAGGDDCGESHNMVVFEITAYQGCPPEVEALDDPDSSQDGQKIGEPWDYQKKFDTTNFFKFTEASSFSWVDEEPAEECDINDDHKKLLAQVDVWEDAVTNSPRVFCGIYTHQNNHATKVMAIKETWARHCDGFVAFSDVADDAILSFKIKHEGPEEYSNMWQKSRAIWKYINFHYKDDFDWFVLGGDDLFLIMENLRKYLLSDEIIRAAGGLQNGGTNPMFLGRRLQRFGEQHRIYNNGGASYVMNQASVGLLGNHLDDSQCQPHTKQSWEDVLVSRCLKVNGVMAFDTRDDLGRERFHPFSPAVHIGYRMPETPEDRLVSGFLVGGWYGIQAIELQFGLECCSQDSISFHYIDEQLMRRLYHLVYSCPEEAEGMNGLR</sequence>
<dbReference type="AlphaFoldDB" id="D7FK31"/>
<keyword evidence="5" id="KW-0328">Glycosyltransferase</keyword>
<dbReference type="EC" id="2.4.1.122" evidence="4"/>
<evidence type="ECO:0000256" key="7">
    <source>
        <dbReference type="ARBA" id="ARBA00022692"/>
    </source>
</evidence>
<dbReference type="EMBL" id="FN648001">
    <property type="protein sequence ID" value="CBJ29241.1"/>
    <property type="molecule type" value="Genomic_DNA"/>
</dbReference>
<accession>D7FK31</accession>
<dbReference type="PANTHER" id="PTHR23033:SF14">
    <property type="entry name" value="GLYCOPROTEIN-N-ACETYLGALACTOSAMINE 3-BETA-GALACTOSYLTRANSFERASE 1-RELATED"/>
    <property type="match status" value="1"/>
</dbReference>
<dbReference type="PANTHER" id="PTHR23033">
    <property type="entry name" value="BETA1,3-GALACTOSYLTRANSFERASE"/>
    <property type="match status" value="1"/>
</dbReference>
<keyword evidence="9" id="KW-0735">Signal-anchor</keyword>
<evidence type="ECO:0000259" key="12">
    <source>
        <dbReference type="Pfam" id="PF02434"/>
    </source>
</evidence>
<evidence type="ECO:0000256" key="6">
    <source>
        <dbReference type="ARBA" id="ARBA00022679"/>
    </source>
</evidence>
<evidence type="ECO:0000313" key="14">
    <source>
        <dbReference type="Proteomes" id="UP000002630"/>
    </source>
</evidence>
<name>D7FK31_ECTSI</name>
<dbReference type="GO" id="GO:0016263">
    <property type="term" value="F:glycoprotein-N-acetylgalactosamine 3-beta-galactosyltransferase activity"/>
    <property type="evidence" value="ECO:0007669"/>
    <property type="project" value="UniProtKB-EC"/>
</dbReference>
<keyword evidence="14" id="KW-1185">Reference proteome</keyword>
<evidence type="ECO:0000256" key="8">
    <source>
        <dbReference type="ARBA" id="ARBA00022741"/>
    </source>
</evidence>
<evidence type="ECO:0000313" key="13">
    <source>
        <dbReference type="EMBL" id="CBJ29241.1"/>
    </source>
</evidence>
<comment type="pathway">
    <text evidence="2">Protein modification; protein glycosylation.</text>
</comment>
<gene>
    <name evidence="13" type="ORF">Esi_0140_0015</name>
</gene>
<dbReference type="GO" id="GO:0016020">
    <property type="term" value="C:membrane"/>
    <property type="evidence" value="ECO:0007669"/>
    <property type="project" value="UniProtKB-SubCell"/>
</dbReference>
<dbReference type="InterPro" id="IPR003378">
    <property type="entry name" value="Fringe-like_glycosylTrfase"/>
</dbReference>
<dbReference type="Proteomes" id="UP000002630">
    <property type="component" value="Linkage Group LG22"/>
</dbReference>
<dbReference type="eggNOG" id="KOG2246">
    <property type="taxonomic scope" value="Eukaryota"/>
</dbReference>
<evidence type="ECO:0000256" key="4">
    <source>
        <dbReference type="ARBA" id="ARBA00012557"/>
    </source>
</evidence>
<keyword evidence="6" id="KW-0808">Transferase</keyword>
<evidence type="ECO:0000256" key="5">
    <source>
        <dbReference type="ARBA" id="ARBA00022676"/>
    </source>
</evidence>
<dbReference type="Pfam" id="PF02434">
    <property type="entry name" value="Fringe"/>
    <property type="match status" value="1"/>
</dbReference>
<keyword evidence="8" id="KW-0547">Nucleotide-binding</keyword>
<evidence type="ECO:0000256" key="10">
    <source>
        <dbReference type="ARBA" id="ARBA00022989"/>
    </source>
</evidence>
<keyword evidence="7" id="KW-0812">Transmembrane</keyword>
<protein>
    <recommendedName>
        <fullName evidence="4">N-acetylgalactosaminide beta-1,3-galactosyltransferase</fullName>
        <ecNumber evidence="4">2.4.1.122</ecNumber>
    </recommendedName>
</protein>
<dbReference type="Gene3D" id="3.90.550.50">
    <property type="match status" value="1"/>
</dbReference>
<proteinExistence type="inferred from homology"/>
<evidence type="ECO:0000256" key="1">
    <source>
        <dbReference type="ARBA" id="ARBA00004606"/>
    </source>
</evidence>
<dbReference type="InParanoid" id="D7FK31"/>
<dbReference type="EMBL" id="FN649747">
    <property type="protein sequence ID" value="CBJ29241.1"/>
    <property type="molecule type" value="Genomic_DNA"/>
</dbReference>